<dbReference type="GO" id="GO:0015658">
    <property type="term" value="F:branched-chain amino acid transmembrane transporter activity"/>
    <property type="evidence" value="ECO:0007669"/>
    <property type="project" value="TreeGrafter"/>
</dbReference>
<accession>A0A382V0S6</accession>
<name>A0A382V0S6_9ZZZZ</name>
<dbReference type="GO" id="GO:0015807">
    <property type="term" value="P:L-amino acid transport"/>
    <property type="evidence" value="ECO:0007669"/>
    <property type="project" value="TreeGrafter"/>
</dbReference>
<comment type="similarity">
    <text evidence="1">Belongs to the ABC transporter superfamily.</text>
</comment>
<dbReference type="PANTHER" id="PTHR43820:SF4">
    <property type="entry name" value="HIGH-AFFINITY BRANCHED-CHAIN AMINO ACID TRANSPORT ATP-BINDING PROTEIN LIVF"/>
    <property type="match status" value="1"/>
</dbReference>
<sequence length="64" mass="7094">SRSLLLLDEPFEGVAPVLAQRLVDVLVKLKEKGLSVLLAESDSRYSSSLVDHLYVIERGKIQAE</sequence>
<gene>
    <name evidence="4" type="ORF">METZ01_LOCUS392937</name>
</gene>
<dbReference type="InterPro" id="IPR052156">
    <property type="entry name" value="BCAA_Transport_ATP-bd_LivF"/>
</dbReference>
<reference evidence="4" key="1">
    <citation type="submission" date="2018-05" db="EMBL/GenBank/DDBJ databases">
        <authorList>
            <person name="Lanie J.A."/>
            <person name="Ng W.-L."/>
            <person name="Kazmierczak K.M."/>
            <person name="Andrzejewski T.M."/>
            <person name="Davidsen T.M."/>
            <person name="Wayne K.J."/>
            <person name="Tettelin H."/>
            <person name="Glass J.I."/>
            <person name="Rusch D."/>
            <person name="Podicherti R."/>
            <person name="Tsui H.-C.T."/>
            <person name="Winkler M.E."/>
        </authorList>
    </citation>
    <scope>NUCLEOTIDE SEQUENCE</scope>
</reference>
<dbReference type="AlphaFoldDB" id="A0A382V0S6"/>
<keyword evidence="2" id="KW-0813">Transport</keyword>
<evidence type="ECO:0000256" key="2">
    <source>
        <dbReference type="ARBA" id="ARBA00022448"/>
    </source>
</evidence>
<dbReference type="SUPFAM" id="SSF52540">
    <property type="entry name" value="P-loop containing nucleoside triphosphate hydrolases"/>
    <property type="match status" value="1"/>
</dbReference>
<keyword evidence="3" id="KW-0029">Amino-acid transport</keyword>
<dbReference type="PANTHER" id="PTHR43820">
    <property type="entry name" value="HIGH-AFFINITY BRANCHED-CHAIN AMINO ACID TRANSPORT ATP-BINDING PROTEIN LIVF"/>
    <property type="match status" value="1"/>
</dbReference>
<evidence type="ECO:0008006" key="5">
    <source>
        <dbReference type="Google" id="ProtNLM"/>
    </source>
</evidence>
<proteinExistence type="inferred from homology"/>
<dbReference type="InterPro" id="IPR027417">
    <property type="entry name" value="P-loop_NTPase"/>
</dbReference>
<organism evidence="4">
    <name type="scientific">marine metagenome</name>
    <dbReference type="NCBI Taxonomy" id="408172"/>
    <lineage>
        <taxon>unclassified sequences</taxon>
        <taxon>metagenomes</taxon>
        <taxon>ecological metagenomes</taxon>
    </lineage>
</organism>
<evidence type="ECO:0000256" key="3">
    <source>
        <dbReference type="ARBA" id="ARBA00022970"/>
    </source>
</evidence>
<evidence type="ECO:0000256" key="1">
    <source>
        <dbReference type="ARBA" id="ARBA00005417"/>
    </source>
</evidence>
<evidence type="ECO:0000313" key="4">
    <source>
        <dbReference type="EMBL" id="SVD40083.1"/>
    </source>
</evidence>
<dbReference type="Gene3D" id="3.40.50.300">
    <property type="entry name" value="P-loop containing nucleotide triphosphate hydrolases"/>
    <property type="match status" value="1"/>
</dbReference>
<feature type="non-terminal residue" evidence="4">
    <location>
        <position position="1"/>
    </location>
</feature>
<protein>
    <recommendedName>
        <fullName evidence="5">ABC transporter ATP-binding protein</fullName>
    </recommendedName>
</protein>
<dbReference type="EMBL" id="UINC01148284">
    <property type="protein sequence ID" value="SVD40083.1"/>
    <property type="molecule type" value="Genomic_DNA"/>
</dbReference>